<proteinExistence type="predicted"/>
<comment type="caution">
    <text evidence="1">The sequence shown here is derived from an EMBL/GenBank/DDBJ whole genome shotgun (WGS) entry which is preliminary data.</text>
</comment>
<sequence length="226" mass="25719">MLKLDRTSVDAPPCLADYNHPTHEWSDFRGTCKKQLRFALVQLQGIDGVTTEDAAGYGVRCAYCEGAIFHEGHIEHFRRKNPDHFPELTFAWSNLFLACGSTQHCGHHKDRRSAPAYDPDLLIKPDEHDPEHYLYFHSSGKVLARNNLSDHENSCATETIRVFGLDNPALEGARANAVRSYRKMHDADLSEIASWSDAERDAYFRGEIEATRCLPYATTIRHFLQK</sequence>
<evidence type="ECO:0000313" key="1">
    <source>
        <dbReference type="EMBL" id="KPW45636.1"/>
    </source>
</evidence>
<dbReference type="InterPro" id="IPR013467">
    <property type="entry name" value="HNH78-like"/>
</dbReference>
<dbReference type="Proteomes" id="UP000050425">
    <property type="component" value="Unassembled WGS sequence"/>
</dbReference>
<reference evidence="1 2" key="1">
    <citation type="submission" date="2015-09" db="EMBL/GenBank/DDBJ databases">
        <title>Genome announcement of multiple Pseudomonas syringae strains.</title>
        <authorList>
            <person name="Thakur S."/>
            <person name="Wang P.W."/>
            <person name="Gong Y."/>
            <person name="Weir B.S."/>
            <person name="Guttman D.S."/>
        </authorList>
    </citation>
    <scope>NUCLEOTIDE SEQUENCE [LARGE SCALE GENOMIC DNA]</scope>
    <source>
        <strain evidence="1 2">ICMP4303</strain>
    </source>
</reference>
<dbReference type="EMBL" id="LJPT01000142">
    <property type="protein sequence ID" value="KPW45636.1"/>
    <property type="molecule type" value="Genomic_DNA"/>
</dbReference>
<gene>
    <name evidence="1" type="ORF">ALO88_01843</name>
</gene>
<dbReference type="AlphaFoldDB" id="A0A0P9LN85"/>
<accession>A0A0P9LN85</accession>
<organism evidence="1 2">
    <name type="scientific">Pseudomonas syringae pv. antirrhini</name>
    <dbReference type="NCBI Taxonomy" id="251702"/>
    <lineage>
        <taxon>Bacteria</taxon>
        <taxon>Pseudomonadati</taxon>
        <taxon>Pseudomonadota</taxon>
        <taxon>Gammaproteobacteria</taxon>
        <taxon>Pseudomonadales</taxon>
        <taxon>Pseudomonadaceae</taxon>
        <taxon>Pseudomonas</taxon>
    </lineage>
</organism>
<evidence type="ECO:0000313" key="2">
    <source>
        <dbReference type="Proteomes" id="UP000050425"/>
    </source>
</evidence>
<protein>
    <recommendedName>
        <fullName evidence="3">TIGR02646 family protein</fullName>
    </recommendedName>
</protein>
<dbReference type="PATRIC" id="fig|251702.3.peg.2456"/>
<evidence type="ECO:0008006" key="3">
    <source>
        <dbReference type="Google" id="ProtNLM"/>
    </source>
</evidence>
<dbReference type="RefSeq" id="WP_230854179.1">
    <property type="nucleotide sequence ID" value="NZ_LJPT01000142.1"/>
</dbReference>
<name>A0A0P9LN85_9PSED</name>
<dbReference type="NCBIfam" id="TIGR02646">
    <property type="entry name" value="retron system putative HNH endonuclease"/>
    <property type="match status" value="1"/>
</dbReference>